<accession>A0ABW5UDD1</accession>
<organism evidence="2 3">
    <name type="scientific">Sphingobacterium populi</name>
    <dbReference type="NCBI Taxonomy" id="1812824"/>
    <lineage>
        <taxon>Bacteria</taxon>
        <taxon>Pseudomonadati</taxon>
        <taxon>Bacteroidota</taxon>
        <taxon>Sphingobacteriia</taxon>
        <taxon>Sphingobacteriales</taxon>
        <taxon>Sphingobacteriaceae</taxon>
        <taxon>Sphingobacterium</taxon>
    </lineage>
</organism>
<protein>
    <submittedName>
        <fullName evidence="2">DUF1304 domain-containing protein</fullName>
    </submittedName>
</protein>
<dbReference type="PANTHER" id="PTHR38446:SF1">
    <property type="entry name" value="BLL0914 PROTEIN"/>
    <property type="match status" value="1"/>
</dbReference>
<dbReference type="Proteomes" id="UP001597418">
    <property type="component" value="Unassembled WGS sequence"/>
</dbReference>
<keyword evidence="1" id="KW-0812">Transmembrane</keyword>
<feature type="transmembrane region" description="Helical" evidence="1">
    <location>
        <begin position="76"/>
        <end position="96"/>
    </location>
</feature>
<name>A0ABW5UDD1_9SPHI</name>
<keyword evidence="3" id="KW-1185">Reference proteome</keyword>
<dbReference type="Pfam" id="PF06993">
    <property type="entry name" value="DUF1304"/>
    <property type="match status" value="1"/>
</dbReference>
<keyword evidence="1" id="KW-1133">Transmembrane helix</keyword>
<dbReference type="RefSeq" id="WP_066755790.1">
    <property type="nucleotide sequence ID" value="NZ_JBHUMB010000006.1"/>
</dbReference>
<keyword evidence="1" id="KW-0472">Membrane</keyword>
<reference evidence="3" key="1">
    <citation type="journal article" date="2019" name="Int. J. Syst. Evol. Microbiol.">
        <title>The Global Catalogue of Microorganisms (GCM) 10K type strain sequencing project: providing services to taxonomists for standard genome sequencing and annotation.</title>
        <authorList>
            <consortium name="The Broad Institute Genomics Platform"/>
            <consortium name="The Broad Institute Genome Sequencing Center for Infectious Disease"/>
            <person name="Wu L."/>
            <person name="Ma J."/>
        </authorList>
    </citation>
    <scope>NUCLEOTIDE SEQUENCE [LARGE SCALE GENOMIC DNA]</scope>
    <source>
        <strain evidence="3">KCTC 42247</strain>
    </source>
</reference>
<dbReference type="InterPro" id="IPR009732">
    <property type="entry name" value="DUF1304"/>
</dbReference>
<evidence type="ECO:0000313" key="3">
    <source>
        <dbReference type="Proteomes" id="UP001597418"/>
    </source>
</evidence>
<feature type="transmembrane region" description="Helical" evidence="1">
    <location>
        <begin position="6"/>
        <end position="30"/>
    </location>
</feature>
<feature type="transmembrane region" description="Helical" evidence="1">
    <location>
        <begin position="50"/>
        <end position="70"/>
    </location>
</feature>
<dbReference type="PANTHER" id="PTHR38446">
    <property type="entry name" value="BLL0914 PROTEIN"/>
    <property type="match status" value="1"/>
</dbReference>
<sequence length="125" mass="13602">MQTIASILTAIVAIEHIYIMWMEMFAWETVGKKTFGKSLRAELFKPTKGLAANQGLYNGFLAAGLAWSFLISDPAWSFNVRLFFLACVIIAALYGAATASKSILIKQGLPAILALASVLASHFLF</sequence>
<evidence type="ECO:0000256" key="1">
    <source>
        <dbReference type="SAM" id="Phobius"/>
    </source>
</evidence>
<comment type="caution">
    <text evidence="2">The sequence shown here is derived from an EMBL/GenBank/DDBJ whole genome shotgun (WGS) entry which is preliminary data.</text>
</comment>
<evidence type="ECO:0000313" key="2">
    <source>
        <dbReference type="EMBL" id="MFD2743393.1"/>
    </source>
</evidence>
<gene>
    <name evidence="2" type="ORF">ACFSQ6_08275</name>
</gene>
<dbReference type="EMBL" id="JBHUMB010000006">
    <property type="protein sequence ID" value="MFD2743393.1"/>
    <property type="molecule type" value="Genomic_DNA"/>
</dbReference>
<proteinExistence type="predicted"/>